<dbReference type="PROSITE" id="PS00061">
    <property type="entry name" value="ADH_SHORT"/>
    <property type="match status" value="1"/>
</dbReference>
<reference evidence="2 3" key="2">
    <citation type="submission" date="2018-11" db="EMBL/GenBank/DDBJ databases">
        <authorList>
            <consortium name="Pathogen Informatics"/>
        </authorList>
    </citation>
    <scope>NUCLEOTIDE SEQUENCE [LARGE SCALE GENOMIC DNA]</scope>
</reference>
<dbReference type="InterPro" id="IPR020904">
    <property type="entry name" value="Sc_DH/Rdtase_CS"/>
</dbReference>
<dbReference type="PANTHER" id="PTHR44115:SF2">
    <property type="entry name" value="NAD(P)-BINDING PROTEIN"/>
    <property type="match status" value="1"/>
</dbReference>
<dbReference type="Gene3D" id="3.40.50.720">
    <property type="entry name" value="NAD(P)-binding Rossmann-like Domain"/>
    <property type="match status" value="1"/>
</dbReference>
<dbReference type="AlphaFoldDB" id="A0A0N4Y9H7"/>
<evidence type="ECO:0000256" key="1">
    <source>
        <dbReference type="ARBA" id="ARBA00023002"/>
    </source>
</evidence>
<protein>
    <submittedName>
        <fullName evidence="4">Dehydrogenase/reductase SDR family member 11</fullName>
    </submittedName>
</protein>
<proteinExistence type="predicted"/>
<accession>A0A0N4Y9H7</accession>
<dbReference type="PRINTS" id="PR00081">
    <property type="entry name" value="GDHRDH"/>
</dbReference>
<dbReference type="OMA" id="AIRMRPY"/>
<evidence type="ECO:0000313" key="4">
    <source>
        <dbReference type="WBParaSite" id="NBR_0001295601-mRNA-1"/>
    </source>
</evidence>
<dbReference type="WBParaSite" id="NBR_0001295601-mRNA-1">
    <property type="protein sequence ID" value="NBR_0001295601-mRNA-1"/>
    <property type="gene ID" value="NBR_0001295601"/>
</dbReference>
<keyword evidence="3" id="KW-1185">Reference proteome</keyword>
<sequence>MIKSGGKEENILALTGDLRNEDVQKLLISSTVEKFGGIDILVNNAGGSGFDNSSEQGFKQGMETYDYILNLNTRAALVLCRLSLPYLIERKGEIVMVSSICGLAQGCPALPYYSMSKAALDQLMRGLAVEYITKGVRVNSVNPGLITTTFMQKQGMSESQQHQRESFLSGDTKRIPAMRPGTSQEIAEAIAFLADRKVSSYVVGHTLVVDGGCSILNPLLAHYSLESP</sequence>
<dbReference type="EMBL" id="UYSL01020899">
    <property type="protein sequence ID" value="VDL76546.1"/>
    <property type="molecule type" value="Genomic_DNA"/>
</dbReference>
<keyword evidence="1" id="KW-0560">Oxidoreductase</keyword>
<dbReference type="STRING" id="27835.A0A0N4Y9H7"/>
<dbReference type="PANTHER" id="PTHR44115">
    <property type="entry name" value="PROTEIN CBG09704"/>
    <property type="match status" value="1"/>
</dbReference>
<dbReference type="Pfam" id="PF13561">
    <property type="entry name" value="adh_short_C2"/>
    <property type="match status" value="1"/>
</dbReference>
<organism evidence="4">
    <name type="scientific">Nippostrongylus brasiliensis</name>
    <name type="common">Rat hookworm</name>
    <dbReference type="NCBI Taxonomy" id="27835"/>
    <lineage>
        <taxon>Eukaryota</taxon>
        <taxon>Metazoa</taxon>
        <taxon>Ecdysozoa</taxon>
        <taxon>Nematoda</taxon>
        <taxon>Chromadorea</taxon>
        <taxon>Rhabditida</taxon>
        <taxon>Rhabditina</taxon>
        <taxon>Rhabditomorpha</taxon>
        <taxon>Strongyloidea</taxon>
        <taxon>Heligmosomidae</taxon>
        <taxon>Nippostrongylus</taxon>
    </lineage>
</organism>
<dbReference type="GO" id="GO:0016491">
    <property type="term" value="F:oxidoreductase activity"/>
    <property type="evidence" value="ECO:0007669"/>
    <property type="project" value="UniProtKB-KW"/>
</dbReference>
<dbReference type="PRINTS" id="PR00080">
    <property type="entry name" value="SDRFAMILY"/>
</dbReference>
<gene>
    <name evidence="2" type="ORF">NBR_LOCUS12957</name>
</gene>
<dbReference type="InterPro" id="IPR036291">
    <property type="entry name" value="NAD(P)-bd_dom_sf"/>
</dbReference>
<evidence type="ECO:0000313" key="3">
    <source>
        <dbReference type="Proteomes" id="UP000271162"/>
    </source>
</evidence>
<dbReference type="Proteomes" id="UP000271162">
    <property type="component" value="Unassembled WGS sequence"/>
</dbReference>
<dbReference type="SUPFAM" id="SSF51735">
    <property type="entry name" value="NAD(P)-binding Rossmann-fold domains"/>
    <property type="match status" value="1"/>
</dbReference>
<name>A0A0N4Y9H7_NIPBR</name>
<dbReference type="InterPro" id="IPR002347">
    <property type="entry name" value="SDR_fam"/>
</dbReference>
<evidence type="ECO:0000313" key="2">
    <source>
        <dbReference type="EMBL" id="VDL76546.1"/>
    </source>
</evidence>
<reference evidence="4" key="1">
    <citation type="submission" date="2017-02" db="UniProtKB">
        <authorList>
            <consortium name="WormBaseParasite"/>
        </authorList>
    </citation>
    <scope>IDENTIFICATION</scope>
</reference>